<evidence type="ECO:0000313" key="1">
    <source>
        <dbReference type="EMBL" id="TDZ24800.1"/>
    </source>
</evidence>
<sequence>MALGPLRCRPSAVSCVPALLAVAEVIIIDRASLVNIMDIVLDCASFEESNDDTLKHHVPLVLLPSVCRAVVQLE</sequence>
<evidence type="ECO:0000313" key="2">
    <source>
        <dbReference type="Proteomes" id="UP000014480"/>
    </source>
</evidence>
<comment type="caution">
    <text evidence="1">The sequence shown here is derived from an EMBL/GenBank/DDBJ whole genome shotgun (WGS) entry which is preliminary data.</text>
</comment>
<organism evidence="1 2">
    <name type="scientific">Colletotrichum orbiculare (strain 104-T / ATCC 96160 / CBS 514.97 / LARS 414 / MAFF 240422)</name>
    <name type="common">Cucumber anthracnose fungus</name>
    <name type="synonym">Colletotrichum lagenarium</name>
    <dbReference type="NCBI Taxonomy" id="1213857"/>
    <lineage>
        <taxon>Eukaryota</taxon>
        <taxon>Fungi</taxon>
        <taxon>Dikarya</taxon>
        <taxon>Ascomycota</taxon>
        <taxon>Pezizomycotina</taxon>
        <taxon>Sordariomycetes</taxon>
        <taxon>Hypocreomycetidae</taxon>
        <taxon>Glomerellales</taxon>
        <taxon>Glomerellaceae</taxon>
        <taxon>Colletotrichum</taxon>
        <taxon>Colletotrichum orbiculare species complex</taxon>
    </lineage>
</organism>
<reference evidence="2" key="1">
    <citation type="journal article" date="2013" name="New Phytol.">
        <title>Comparative genomic and transcriptomic analyses reveal the hemibiotrophic stage shift of Colletotrichum fungi.</title>
        <authorList>
            <person name="Gan P."/>
            <person name="Ikeda K."/>
            <person name="Irieda H."/>
            <person name="Narusaka M."/>
            <person name="O'Connell R.J."/>
            <person name="Narusaka Y."/>
            <person name="Takano Y."/>
            <person name="Kubo Y."/>
            <person name="Shirasu K."/>
        </authorList>
    </citation>
    <scope>NUCLEOTIDE SEQUENCE [LARGE SCALE GENOMIC DNA]</scope>
    <source>
        <strain evidence="2">104-T / ATCC 96160 / CBS 514.97 / LARS 414 / MAFF 240422</strain>
    </source>
</reference>
<protein>
    <submittedName>
        <fullName evidence="1">Uncharacterized protein</fullName>
    </submittedName>
</protein>
<proteinExistence type="predicted"/>
<keyword evidence="2" id="KW-1185">Reference proteome</keyword>
<gene>
    <name evidence="1" type="ORF">Cob_v002542</name>
</gene>
<accession>A0A484G4I4</accession>
<name>A0A484G4I4_COLOR</name>
<reference evidence="2" key="2">
    <citation type="journal article" date="2019" name="Mol. Plant Microbe Interact.">
        <title>Genome sequence resources for four phytopathogenic fungi from the Colletotrichum orbiculare species complex.</title>
        <authorList>
            <person name="Gan P."/>
            <person name="Tsushima A."/>
            <person name="Narusaka M."/>
            <person name="Narusaka Y."/>
            <person name="Takano Y."/>
            <person name="Kubo Y."/>
            <person name="Shirasu K."/>
        </authorList>
    </citation>
    <scope>GENOME REANNOTATION</scope>
    <source>
        <strain evidence="2">104-T / ATCC 96160 / CBS 514.97 / LARS 414 / MAFF 240422</strain>
    </source>
</reference>
<dbReference type="AlphaFoldDB" id="A0A484G4I4"/>
<dbReference type="EMBL" id="AMCV02000004">
    <property type="protein sequence ID" value="TDZ24800.1"/>
    <property type="molecule type" value="Genomic_DNA"/>
</dbReference>
<dbReference type="Proteomes" id="UP000014480">
    <property type="component" value="Unassembled WGS sequence"/>
</dbReference>